<evidence type="ECO:0000313" key="5">
    <source>
        <dbReference type="Proteomes" id="UP000025241"/>
    </source>
</evidence>
<keyword evidence="1" id="KW-0175">Coiled coil</keyword>
<gene>
    <name evidence="4" type="ORF">PKB_0104</name>
</gene>
<evidence type="ECO:0000256" key="1">
    <source>
        <dbReference type="SAM" id="Coils"/>
    </source>
</evidence>
<proteinExistence type="predicted"/>
<keyword evidence="5" id="KW-1185">Reference proteome</keyword>
<dbReference type="RefSeq" id="WP_043248116.1">
    <property type="nucleotide sequence ID" value="NZ_HG322950.1"/>
</dbReference>
<reference evidence="4 5" key="2">
    <citation type="submission" date="2014-05" db="EMBL/GenBank/DDBJ databases">
        <title>Genome sequence of the 3-chlorobenzoate degrading bacterium Pseudomonas knackmussii B13 shows multiple evidence for horizontal gene transfer.</title>
        <authorList>
            <person name="Miyazaki R."/>
            <person name="Bertelli C."/>
            <person name="Falquet L."/>
            <person name="Robinson-Rechavi M."/>
            <person name="Gharib W."/>
            <person name="Roy S."/>
            <person name="Van der Meer J.R."/>
        </authorList>
    </citation>
    <scope>NUCLEOTIDE SEQUENCE [LARGE SCALE GENOMIC DNA]</scope>
    <source>
        <strain evidence="4 5">B13</strain>
    </source>
</reference>
<dbReference type="InterPro" id="IPR003346">
    <property type="entry name" value="Transposase_20"/>
</dbReference>
<dbReference type="AlphaFoldDB" id="A0A024HAG1"/>
<dbReference type="PANTHER" id="PTHR33055">
    <property type="entry name" value="TRANSPOSASE FOR INSERTION SEQUENCE ELEMENT IS1111A"/>
    <property type="match status" value="1"/>
</dbReference>
<dbReference type="eggNOG" id="COG3547">
    <property type="taxonomic scope" value="Bacteria"/>
</dbReference>
<dbReference type="EMBL" id="HG322950">
    <property type="protein sequence ID" value="CDF81483.1"/>
    <property type="molecule type" value="Genomic_DNA"/>
</dbReference>
<dbReference type="OrthoDB" id="5289737at2"/>
<dbReference type="GO" id="GO:0003677">
    <property type="term" value="F:DNA binding"/>
    <property type="evidence" value="ECO:0007669"/>
    <property type="project" value="InterPro"/>
</dbReference>
<dbReference type="STRING" id="1301098.PKB_0104"/>
<accession>A0A024HAG1</accession>
<dbReference type="GO" id="GO:0004803">
    <property type="term" value="F:transposase activity"/>
    <property type="evidence" value="ECO:0007669"/>
    <property type="project" value="InterPro"/>
</dbReference>
<dbReference type="InterPro" id="IPR047650">
    <property type="entry name" value="Transpos_IS110"/>
</dbReference>
<protein>
    <submittedName>
        <fullName evidence="4">Putative family 20 transposase</fullName>
    </submittedName>
</protein>
<dbReference type="NCBIfam" id="NF033542">
    <property type="entry name" value="transpos_IS110"/>
    <property type="match status" value="1"/>
</dbReference>
<sequence length="338" mass="37316">MNISRVGLDLAKQVFQVHGVDSHERVVCRRQLKRAQMLDFFRQLAPCLVAMEACGSAHYWARELQGLGHEVRLIAPQFVKPYVKGDKHDAHDAEAICEAASRPSMRFVPVKSAQQQAGQSVHRIRSRLVRARTALCNEIRGLLGEFGLIASRRGRAATVELLETVTAAEPVPSPAPMGELLSGLKEELQALDARIERLERVIKRSAREDARIQRLLAVEGIGPLTASAVVAAVGDARQFRTARQFAAWLGLVPRQHSTGGQQRLGGITKRGDTYLRTLFTHGSRSVVRCCANKTDARSRWLQGLLQRCNANAVAVALANKNARIVWALLSRETTYQPA</sequence>
<feature type="domain" description="Transposase IS110-like N-terminal" evidence="2">
    <location>
        <begin position="6"/>
        <end position="145"/>
    </location>
</feature>
<evidence type="ECO:0000313" key="4">
    <source>
        <dbReference type="EMBL" id="CDF81483.1"/>
    </source>
</evidence>
<dbReference type="KEGG" id="pkc:PKB_0104"/>
<dbReference type="InterPro" id="IPR002525">
    <property type="entry name" value="Transp_IS110-like_N"/>
</dbReference>
<feature type="coiled-coil region" evidence="1">
    <location>
        <begin position="181"/>
        <end position="208"/>
    </location>
</feature>
<dbReference type="HOGENOM" id="CLU_036902_3_1_6"/>
<dbReference type="Pfam" id="PF02371">
    <property type="entry name" value="Transposase_20"/>
    <property type="match status" value="1"/>
</dbReference>
<dbReference type="Pfam" id="PF01548">
    <property type="entry name" value="DEDD_Tnp_IS110"/>
    <property type="match status" value="1"/>
</dbReference>
<dbReference type="PATRIC" id="fig|1301098.3.peg.108"/>
<name>A0A024HAG1_PSEKB</name>
<dbReference type="Proteomes" id="UP000025241">
    <property type="component" value="Chromosome I"/>
</dbReference>
<reference evidence="4 5" key="1">
    <citation type="submission" date="2013-03" db="EMBL/GenBank/DDBJ databases">
        <authorList>
            <person name="Linke B."/>
        </authorList>
    </citation>
    <scope>NUCLEOTIDE SEQUENCE [LARGE SCALE GENOMIC DNA]</scope>
    <source>
        <strain evidence="4 5">B13</strain>
    </source>
</reference>
<dbReference type="GO" id="GO:0006313">
    <property type="term" value="P:DNA transposition"/>
    <property type="evidence" value="ECO:0007669"/>
    <property type="project" value="InterPro"/>
</dbReference>
<feature type="domain" description="Transposase IS116/IS110/IS902 C-terminal" evidence="3">
    <location>
        <begin position="213"/>
        <end position="290"/>
    </location>
</feature>
<evidence type="ECO:0000259" key="3">
    <source>
        <dbReference type="Pfam" id="PF02371"/>
    </source>
</evidence>
<dbReference type="PANTHER" id="PTHR33055:SF3">
    <property type="entry name" value="PUTATIVE TRANSPOSASE FOR IS117-RELATED"/>
    <property type="match status" value="1"/>
</dbReference>
<evidence type="ECO:0000259" key="2">
    <source>
        <dbReference type="Pfam" id="PF01548"/>
    </source>
</evidence>
<organism evidence="4 5">
    <name type="scientific">Pseudomonas knackmussii (strain DSM 6978 / CCUG 54928 / LMG 23759 / B13)</name>
    <dbReference type="NCBI Taxonomy" id="1301098"/>
    <lineage>
        <taxon>Bacteria</taxon>
        <taxon>Pseudomonadati</taxon>
        <taxon>Pseudomonadota</taxon>
        <taxon>Gammaproteobacteria</taxon>
        <taxon>Pseudomonadales</taxon>
        <taxon>Pseudomonadaceae</taxon>
        <taxon>Pseudomonas</taxon>
    </lineage>
</organism>